<dbReference type="EMBL" id="NSDM01000004">
    <property type="protein sequence ID" value="MDQ2584509.1"/>
    <property type="molecule type" value="Genomic_DNA"/>
</dbReference>
<proteinExistence type="predicted"/>
<dbReference type="RefSeq" id="WP_306745650.1">
    <property type="nucleotide sequence ID" value="NZ_NSDM01000004.1"/>
</dbReference>
<evidence type="ECO:0000313" key="3">
    <source>
        <dbReference type="Proteomes" id="UP001225605"/>
    </source>
</evidence>
<keyword evidence="3" id="KW-1185">Reference proteome</keyword>
<protein>
    <submittedName>
        <fullName evidence="2">DUF397 domain-containing protein</fullName>
    </submittedName>
</protein>
<feature type="domain" description="DUF397" evidence="1">
    <location>
        <begin position="3"/>
        <end position="53"/>
    </location>
</feature>
<dbReference type="InterPro" id="IPR007278">
    <property type="entry name" value="DUF397"/>
</dbReference>
<name>A0ABU0X1R5_9PSEU</name>
<dbReference type="Proteomes" id="UP001225605">
    <property type="component" value="Unassembled WGS sequence"/>
</dbReference>
<dbReference type="Pfam" id="PF04149">
    <property type="entry name" value="DUF397"/>
    <property type="match status" value="1"/>
</dbReference>
<evidence type="ECO:0000313" key="2">
    <source>
        <dbReference type="EMBL" id="MDQ2584509.1"/>
    </source>
</evidence>
<gene>
    <name evidence="2" type="ORF">CKY47_11040</name>
</gene>
<sequence length="54" mass="5795">MTSWRKSSRSASTANCVEVAQFAGRVGARDSKNPAPVLSVPATSWARFLRSARA</sequence>
<comment type="caution">
    <text evidence="2">The sequence shown here is derived from an EMBL/GenBank/DDBJ whole genome shotgun (WGS) entry which is preliminary data.</text>
</comment>
<organism evidence="2 3">
    <name type="scientific">Saccharothrix yanglingensis</name>
    <dbReference type="NCBI Taxonomy" id="659496"/>
    <lineage>
        <taxon>Bacteria</taxon>
        <taxon>Bacillati</taxon>
        <taxon>Actinomycetota</taxon>
        <taxon>Actinomycetes</taxon>
        <taxon>Pseudonocardiales</taxon>
        <taxon>Pseudonocardiaceae</taxon>
        <taxon>Saccharothrix</taxon>
    </lineage>
</organism>
<reference evidence="2 3" key="1">
    <citation type="submission" date="2017-06" db="EMBL/GenBank/DDBJ databases">
        <title>Cultured bacterium strain Saccharothrix yanglingensis Hhs.015.</title>
        <authorList>
            <person name="Xia Y."/>
        </authorList>
    </citation>
    <scope>NUCLEOTIDE SEQUENCE [LARGE SCALE GENOMIC DNA]</scope>
    <source>
        <strain evidence="2 3">Hhs.015</strain>
    </source>
</reference>
<accession>A0ABU0X1R5</accession>
<evidence type="ECO:0000259" key="1">
    <source>
        <dbReference type="Pfam" id="PF04149"/>
    </source>
</evidence>